<dbReference type="InterPro" id="IPR044068">
    <property type="entry name" value="CB"/>
</dbReference>
<dbReference type="eggNOG" id="COG0582">
    <property type="taxonomic scope" value="Bacteria"/>
</dbReference>
<dbReference type="PANTHER" id="PTHR30349">
    <property type="entry name" value="PHAGE INTEGRASE-RELATED"/>
    <property type="match status" value="1"/>
</dbReference>
<feature type="domain" description="Core-binding (CB)" evidence="6">
    <location>
        <begin position="3"/>
        <end position="93"/>
    </location>
</feature>
<dbReference type="PROSITE" id="PS51900">
    <property type="entry name" value="CB"/>
    <property type="match status" value="1"/>
</dbReference>
<dbReference type="AlphaFoldDB" id="W4QRZ2"/>
<dbReference type="STRING" id="1236973.JCM9157_1771"/>
<dbReference type="InterPro" id="IPR010998">
    <property type="entry name" value="Integrase_recombinase_N"/>
</dbReference>
<dbReference type="GO" id="GO:0015074">
    <property type="term" value="P:DNA integration"/>
    <property type="evidence" value="ECO:0007669"/>
    <property type="project" value="UniProtKB-KW"/>
</dbReference>
<keyword evidence="3" id="KW-0233">DNA recombination</keyword>
<dbReference type="Pfam" id="PF13495">
    <property type="entry name" value="Phage_int_SAM_4"/>
    <property type="match status" value="1"/>
</dbReference>
<evidence type="ECO:0000256" key="4">
    <source>
        <dbReference type="PROSITE-ProRule" id="PRU01248"/>
    </source>
</evidence>
<dbReference type="InterPro" id="IPR013762">
    <property type="entry name" value="Integrase-like_cat_sf"/>
</dbReference>
<keyword evidence="1" id="KW-0229">DNA integration</keyword>
<evidence type="ECO:0000256" key="3">
    <source>
        <dbReference type="ARBA" id="ARBA00023172"/>
    </source>
</evidence>
<gene>
    <name evidence="7" type="ORF">JCM9157_1771</name>
</gene>
<evidence type="ECO:0000313" key="7">
    <source>
        <dbReference type="EMBL" id="GAE34697.1"/>
    </source>
</evidence>
<dbReference type="CDD" id="cd00397">
    <property type="entry name" value="DNA_BRE_C"/>
    <property type="match status" value="1"/>
</dbReference>
<sequence>MNQLFPEFIEEYLNDLTFKGRKESTIKRYIYDLNDFSYWLQKHRATTNDINWKSITKEELNLFFVHLIEDRKYNVKTVRRIHSVLRQLASYRSYLGSSELHPIKEIEAPELTFQILHESEWISAQERSILLETASSTVGLSDQQKETFPFYKERNEFIIRLFLNYGLNLHEVHELSMNHIKFERNQIEINQEKNSRIITLQESDKKLAYHYFKKIPEPVRPRYYSDDPFFVAFDFKRKTFHWSYTFDQPKRMSMIAIQKMLRQEVSRSNLRKGISAQTLRNTFILSSLLETHSPEDLIKSIGYTTPLSVKRYLSTVDSLSKIQIEQLTLSGA</sequence>
<dbReference type="Proteomes" id="UP000018896">
    <property type="component" value="Unassembled WGS sequence"/>
</dbReference>
<dbReference type="SUPFAM" id="SSF56349">
    <property type="entry name" value="DNA breaking-rejoining enzymes"/>
    <property type="match status" value="1"/>
</dbReference>
<dbReference type="InterPro" id="IPR050090">
    <property type="entry name" value="Tyrosine_recombinase_XerCD"/>
</dbReference>
<proteinExistence type="predicted"/>
<evidence type="ECO:0000256" key="1">
    <source>
        <dbReference type="ARBA" id="ARBA00022908"/>
    </source>
</evidence>
<keyword evidence="2 4" id="KW-0238">DNA-binding</keyword>
<evidence type="ECO:0000259" key="6">
    <source>
        <dbReference type="PROSITE" id="PS51900"/>
    </source>
</evidence>
<dbReference type="InterPro" id="IPR004107">
    <property type="entry name" value="Integrase_SAM-like_N"/>
</dbReference>
<evidence type="ECO:0000313" key="8">
    <source>
        <dbReference type="Proteomes" id="UP000018896"/>
    </source>
</evidence>
<feature type="domain" description="Tyr recombinase" evidence="5">
    <location>
        <begin position="117"/>
        <end position="326"/>
    </location>
</feature>
<dbReference type="OrthoDB" id="2349923at2"/>
<dbReference type="InterPro" id="IPR002104">
    <property type="entry name" value="Integrase_catalytic"/>
</dbReference>
<dbReference type="RefSeq" id="WP_052013020.1">
    <property type="nucleotide sequence ID" value="NZ_BAUV01000010.1"/>
</dbReference>
<dbReference type="GO" id="GO:0003677">
    <property type="term" value="F:DNA binding"/>
    <property type="evidence" value="ECO:0007669"/>
    <property type="project" value="UniProtKB-UniRule"/>
</dbReference>
<dbReference type="Gene3D" id="1.10.150.130">
    <property type="match status" value="1"/>
</dbReference>
<dbReference type="Gene3D" id="1.10.443.10">
    <property type="entry name" value="Intergrase catalytic core"/>
    <property type="match status" value="1"/>
</dbReference>
<comment type="caution">
    <text evidence="7">The sequence shown here is derived from an EMBL/GenBank/DDBJ whole genome shotgun (WGS) entry which is preliminary data.</text>
</comment>
<name>W4QRZ2_HALA3</name>
<dbReference type="InterPro" id="IPR011010">
    <property type="entry name" value="DNA_brk_join_enz"/>
</dbReference>
<dbReference type="EMBL" id="BAUV01000010">
    <property type="protein sequence ID" value="GAE34697.1"/>
    <property type="molecule type" value="Genomic_DNA"/>
</dbReference>
<dbReference type="GO" id="GO:0006310">
    <property type="term" value="P:DNA recombination"/>
    <property type="evidence" value="ECO:0007669"/>
    <property type="project" value="UniProtKB-KW"/>
</dbReference>
<organism evidence="7 8">
    <name type="scientific">Halalkalibacter akibai (strain ATCC 43226 / DSM 21942 / CIP 109018 / JCM 9157 / 1139)</name>
    <name type="common">Bacillus akibai</name>
    <dbReference type="NCBI Taxonomy" id="1236973"/>
    <lineage>
        <taxon>Bacteria</taxon>
        <taxon>Bacillati</taxon>
        <taxon>Bacillota</taxon>
        <taxon>Bacilli</taxon>
        <taxon>Bacillales</taxon>
        <taxon>Bacillaceae</taxon>
        <taxon>Halalkalibacter</taxon>
    </lineage>
</organism>
<keyword evidence="8" id="KW-1185">Reference proteome</keyword>
<evidence type="ECO:0000256" key="2">
    <source>
        <dbReference type="ARBA" id="ARBA00023125"/>
    </source>
</evidence>
<dbReference type="PANTHER" id="PTHR30349:SF86">
    <property type="entry name" value="INTEGRASE_RECOMBINASE AQ_AA09-RELATED"/>
    <property type="match status" value="1"/>
</dbReference>
<accession>W4QRZ2</accession>
<protein>
    <submittedName>
        <fullName evidence="7">Site-specific recombinase</fullName>
    </submittedName>
</protein>
<reference evidence="7 8" key="1">
    <citation type="journal article" date="2014" name="Genome Announc.">
        <title>Draft Genome Sequences of Three Alkaliphilic Bacillus Strains, Bacillus wakoensis JCM 9140T, Bacillus akibai JCM 9157T, and Bacillus hemicellulosilyticus JCM 9152T.</title>
        <authorList>
            <person name="Yuki M."/>
            <person name="Oshima K."/>
            <person name="Suda W."/>
            <person name="Oshida Y."/>
            <person name="Kitamura K."/>
            <person name="Iida T."/>
            <person name="Hattori M."/>
            <person name="Ohkuma M."/>
        </authorList>
    </citation>
    <scope>NUCLEOTIDE SEQUENCE [LARGE SCALE GENOMIC DNA]</scope>
    <source>
        <strain evidence="7 8">JCM 9157</strain>
    </source>
</reference>
<evidence type="ECO:0000259" key="5">
    <source>
        <dbReference type="PROSITE" id="PS51898"/>
    </source>
</evidence>
<dbReference type="PROSITE" id="PS51898">
    <property type="entry name" value="TYR_RECOMBINASE"/>
    <property type="match status" value="1"/>
</dbReference>